<proteinExistence type="predicted"/>
<accession>A0A6J4IZ31</accession>
<dbReference type="EMBL" id="CADCTM010000407">
    <property type="protein sequence ID" value="CAA9264355.1"/>
    <property type="molecule type" value="Genomic_DNA"/>
</dbReference>
<dbReference type="AlphaFoldDB" id="A0A6J4IZ31"/>
<gene>
    <name evidence="1" type="ORF">AVDCRST_MAG92-2654</name>
</gene>
<reference evidence="1" key="1">
    <citation type="submission" date="2020-02" db="EMBL/GenBank/DDBJ databases">
        <authorList>
            <person name="Meier V. D."/>
        </authorList>
    </citation>
    <scope>NUCLEOTIDE SEQUENCE</scope>
    <source>
        <strain evidence="1">AVDCRST_MAG92</strain>
    </source>
</reference>
<organism evidence="1">
    <name type="scientific">uncultured Coleofasciculus sp</name>
    <dbReference type="NCBI Taxonomy" id="1267456"/>
    <lineage>
        <taxon>Bacteria</taxon>
        <taxon>Bacillati</taxon>
        <taxon>Cyanobacteriota</taxon>
        <taxon>Cyanophyceae</taxon>
        <taxon>Coleofasciculales</taxon>
        <taxon>Coleofasciculaceae</taxon>
        <taxon>Coleofasciculus</taxon>
        <taxon>environmental samples</taxon>
    </lineage>
</organism>
<sequence length="46" mass="5072">MLASATLEESAPIALLVNLDITPDENRCLPFNAKREFTSHLPFGDL</sequence>
<protein>
    <submittedName>
        <fullName evidence="1">Uncharacterized protein</fullName>
    </submittedName>
</protein>
<evidence type="ECO:0000313" key="1">
    <source>
        <dbReference type="EMBL" id="CAA9264355.1"/>
    </source>
</evidence>
<name>A0A6J4IZ31_9CYAN</name>